<evidence type="ECO:0000256" key="8">
    <source>
        <dbReference type="RuleBase" id="RU366003"/>
    </source>
</evidence>
<dbReference type="InterPro" id="IPR004013">
    <property type="entry name" value="PHP_dom"/>
</dbReference>
<dbReference type="PANTHER" id="PTHR21039">
    <property type="entry name" value="HISTIDINOL PHOSPHATASE-RELATED"/>
    <property type="match status" value="1"/>
</dbReference>
<keyword evidence="5 8" id="KW-0378">Hydrolase</keyword>
<dbReference type="Gene3D" id="3.20.20.140">
    <property type="entry name" value="Metal-dependent hydrolases"/>
    <property type="match status" value="1"/>
</dbReference>
<evidence type="ECO:0000256" key="5">
    <source>
        <dbReference type="ARBA" id="ARBA00022801"/>
    </source>
</evidence>
<evidence type="ECO:0000256" key="3">
    <source>
        <dbReference type="ARBA" id="ARBA00013085"/>
    </source>
</evidence>
<comment type="caution">
    <text evidence="10">The sequence shown here is derived from an EMBL/GenBank/DDBJ whole genome shotgun (WGS) entry which is preliminary data.</text>
</comment>
<dbReference type="OrthoDB" id="9775255at2"/>
<dbReference type="UniPathway" id="UPA00031">
    <property type="reaction ID" value="UER00013"/>
</dbReference>
<keyword evidence="4 8" id="KW-0028">Amino-acid biosynthesis</keyword>
<dbReference type="GO" id="GO:0000105">
    <property type="term" value="P:L-histidine biosynthetic process"/>
    <property type="evidence" value="ECO:0007669"/>
    <property type="project" value="UniProtKB-UniRule"/>
</dbReference>
<dbReference type="EC" id="3.1.3.15" evidence="3 8"/>
<evidence type="ECO:0000256" key="4">
    <source>
        <dbReference type="ARBA" id="ARBA00022605"/>
    </source>
</evidence>
<evidence type="ECO:0000256" key="1">
    <source>
        <dbReference type="ARBA" id="ARBA00004970"/>
    </source>
</evidence>
<reference evidence="10 11" key="1">
    <citation type="journal article" date="2019" name="J. Ind. Microbiol. Biotechnol.">
        <title>Paenibacillus amylolyticus 27C64 has a diverse set of carbohydrate-active enzymes and complete pectin deconstruction system.</title>
        <authorList>
            <person name="Keggi C."/>
            <person name="Doran-Peterson J."/>
        </authorList>
    </citation>
    <scope>NUCLEOTIDE SEQUENCE [LARGE SCALE GENOMIC DNA]</scope>
    <source>
        <strain evidence="10 11">27C64</strain>
    </source>
</reference>
<dbReference type="NCBIfam" id="NF005996">
    <property type="entry name" value="PRK08123.1"/>
    <property type="match status" value="1"/>
</dbReference>
<evidence type="ECO:0000256" key="2">
    <source>
        <dbReference type="ARBA" id="ARBA00009152"/>
    </source>
</evidence>
<comment type="catalytic activity">
    <reaction evidence="7 8">
        <text>L-histidinol phosphate + H2O = L-histidinol + phosphate</text>
        <dbReference type="Rhea" id="RHEA:14465"/>
        <dbReference type="ChEBI" id="CHEBI:15377"/>
        <dbReference type="ChEBI" id="CHEBI:43474"/>
        <dbReference type="ChEBI" id="CHEBI:57699"/>
        <dbReference type="ChEBI" id="CHEBI:57980"/>
        <dbReference type="EC" id="3.1.3.15"/>
    </reaction>
</comment>
<dbReference type="EMBL" id="RIAS01000014">
    <property type="protein sequence ID" value="KAA8786443.1"/>
    <property type="molecule type" value="Genomic_DNA"/>
</dbReference>
<dbReference type="PANTHER" id="PTHR21039:SF0">
    <property type="entry name" value="HISTIDINOL-PHOSPHATASE"/>
    <property type="match status" value="1"/>
</dbReference>
<gene>
    <name evidence="10" type="primary">hisJ</name>
    <name evidence="10" type="ORF">EC604_21660</name>
</gene>
<dbReference type="AlphaFoldDB" id="A0A5M9WYJ2"/>
<dbReference type="Proteomes" id="UP000323664">
    <property type="component" value="Unassembled WGS sequence"/>
</dbReference>
<dbReference type="GO" id="GO:0004401">
    <property type="term" value="F:histidinol-phosphatase activity"/>
    <property type="evidence" value="ECO:0007669"/>
    <property type="project" value="UniProtKB-UniRule"/>
</dbReference>
<proteinExistence type="inferred from homology"/>
<evidence type="ECO:0000256" key="6">
    <source>
        <dbReference type="ARBA" id="ARBA00023102"/>
    </source>
</evidence>
<organism evidence="10 11">
    <name type="scientific">Paenibacillus amylolyticus</name>
    <dbReference type="NCBI Taxonomy" id="1451"/>
    <lineage>
        <taxon>Bacteria</taxon>
        <taxon>Bacillati</taxon>
        <taxon>Bacillota</taxon>
        <taxon>Bacilli</taxon>
        <taxon>Bacillales</taxon>
        <taxon>Paenibacillaceae</taxon>
        <taxon>Paenibacillus</taxon>
    </lineage>
</organism>
<name>A0A5M9WYJ2_PAEAM</name>
<comment type="pathway">
    <text evidence="1 8">Amino-acid biosynthesis; L-histidine biosynthesis; L-histidine from 5-phospho-alpha-D-ribose 1-diphosphate: step 8/9.</text>
</comment>
<protein>
    <recommendedName>
        <fullName evidence="3 8">Histidinol-phosphatase</fullName>
        <shortName evidence="8">HolPase</shortName>
        <ecNumber evidence="3 8">3.1.3.15</ecNumber>
    </recommendedName>
</protein>
<dbReference type="InterPro" id="IPR016195">
    <property type="entry name" value="Pol/histidinol_Pase-like"/>
</dbReference>
<dbReference type="NCBIfam" id="TIGR01856">
    <property type="entry name" value="hisJ_fam"/>
    <property type="match status" value="1"/>
</dbReference>
<dbReference type="RefSeq" id="WP_123066157.1">
    <property type="nucleotide sequence ID" value="NZ_RIAS01000014.1"/>
</dbReference>
<evidence type="ECO:0000259" key="9">
    <source>
        <dbReference type="Pfam" id="PF02811"/>
    </source>
</evidence>
<dbReference type="Pfam" id="PF02811">
    <property type="entry name" value="PHP"/>
    <property type="match status" value="1"/>
</dbReference>
<comment type="similarity">
    <text evidence="2 8">Belongs to the PHP hydrolase family. HisK subfamily.</text>
</comment>
<dbReference type="SUPFAM" id="SSF89550">
    <property type="entry name" value="PHP domain-like"/>
    <property type="match status" value="1"/>
</dbReference>
<evidence type="ECO:0000313" key="11">
    <source>
        <dbReference type="Proteomes" id="UP000323664"/>
    </source>
</evidence>
<feature type="domain" description="PHP" evidence="9">
    <location>
        <begin position="4"/>
        <end position="201"/>
    </location>
</feature>
<evidence type="ECO:0000313" key="10">
    <source>
        <dbReference type="EMBL" id="KAA8786443.1"/>
    </source>
</evidence>
<dbReference type="InterPro" id="IPR010140">
    <property type="entry name" value="Histidinol_P_phosphatase_HisJ"/>
</dbReference>
<accession>A0A5M9WYJ2</accession>
<evidence type="ECO:0000256" key="7">
    <source>
        <dbReference type="ARBA" id="ARBA00049158"/>
    </source>
</evidence>
<dbReference type="GO" id="GO:0005737">
    <property type="term" value="C:cytoplasm"/>
    <property type="evidence" value="ECO:0007669"/>
    <property type="project" value="TreeGrafter"/>
</dbReference>
<dbReference type="NCBIfam" id="NF005596">
    <property type="entry name" value="PRK07328.1"/>
    <property type="match status" value="1"/>
</dbReference>
<keyword evidence="6 8" id="KW-0368">Histidine biosynthesis</keyword>
<dbReference type="CDD" id="cd12110">
    <property type="entry name" value="PHP_HisPPase_Hisj_like"/>
    <property type="match status" value="1"/>
</dbReference>
<sequence length="279" mass="31791">MRIDYHTHHERCGHAVGKLEEYVQRGIEIGLSQIGLSDHMPLLHVDPAQYYPEMAMPMDELPRYVEECFTLKERYRGQIDVRVGLEGDYIEGFESQIRSIIERYPWDYVIGSVHFLGEWDITDFRQTHHWEGKDILEVYRQYYDAVSKAAATRMYDIIGHADVIKRFGYEPSPEQKEERIALEDAALQAIAKSGCAMELNASGLSKPCAEMFPSQRMLTEAIRLGIPLTLGSDAHDPLKLGDHLPEAEALLHELGCKQVAVFEGRQRSFIPLNVDNSGV</sequence>